<evidence type="ECO:0000313" key="4">
    <source>
        <dbReference type="Proteomes" id="UP000652219"/>
    </source>
</evidence>
<gene>
    <name evidence="3" type="ORF">CSOJ01_13107</name>
</gene>
<dbReference type="InterPro" id="IPR010730">
    <property type="entry name" value="HET"/>
</dbReference>
<name>A0A8H6MLR8_9PEZI</name>
<evidence type="ECO:0000313" key="3">
    <source>
        <dbReference type="EMBL" id="KAF6796938.1"/>
    </source>
</evidence>
<dbReference type="AlphaFoldDB" id="A0A8H6MLR8"/>
<feature type="domain" description="Heterokaryon incompatibility" evidence="2">
    <location>
        <begin position="54"/>
        <end position="217"/>
    </location>
</feature>
<evidence type="ECO:0000256" key="1">
    <source>
        <dbReference type="SAM" id="Phobius"/>
    </source>
</evidence>
<accession>A0A8H6MLR8</accession>
<sequence>MTRPFAYASAVGTDAFRLIKIPQAAASPHETSVFTAPQVDLQIETFPFDQRPEYYALSYTWGPADPDTEETNEMILVALNGDEFFVKPNLRDALLQLRSSYPDRWFWIDAVCINQDDLEERSSQVATMDVIYSNATRTIAWIGKPGPGFARAVEIVEDFVRRTEETLPPVVFEDFVQYPDFNHLEAAGYPVLTLKDWMALQRIFNKRWFSRLWIVQEIVLSSQVDVLCGDTSVPWHSLEVLAAILIGSGVYLRALTELGHAVMKVRGMKGATVICSIKALIRSCILLHVGSNAAEQVLVDLMTRATLFECADARDRFFAVFGILKQVATAQGFDISAFRVNHRDSVSDVFCALAGDIITRCKSLQLLVWTRKARSQLKGLPSWVPDWSVLQTASLEVIFLRRTDASRSTGKGDHGIEIRGKKLWCRGLRIAAVTELMGSRHMMGDDWPPVQYSTACDLGDDPEVKALFREYLIHGLAEREELLARDDPSSLAGFLGAVDHIAATDDSGLFPSLGDVAKRRRLMAQEGLEATCGKINRLSPSDEEGKQQVVEWNDKRYRWMMETAYSLEGRQCAFLEGGYFANVPENLEVGDEIWILRGATVPFVLSRGENEGEWVNIGSAYVHGIMEDQISKNKLKRHHASREPIAAQPARARTPRAVSPIAFGVYRSPLADSIIYILALYSMTIVVILYLQILVGPAKAVLGLGIRPSLHAILDAGLWALTARPSLALAGWVVRRRIPAYATPLTSCTVYEVQDMPKRWFFELLCSLANRNHYIIPDPELCSRWVLYSLGVVGREPSSWQLGTVLPQEHEQLRVFARKFREFGDRYGERWSEGYSGPRLPPIPIGLHLIEATHYLCAEEILRHAQPRPGAEKQDNAIESYPFLRFVGDIVPAFEPLPERYFSFEEWYDLYVHPVAETGRDAKLRDNSPQECLPSA</sequence>
<dbReference type="InterPro" id="IPR052895">
    <property type="entry name" value="HetReg/Transcr_Mod"/>
</dbReference>
<dbReference type="PANTHER" id="PTHR24148">
    <property type="entry name" value="ANKYRIN REPEAT DOMAIN-CONTAINING PROTEIN 39 HOMOLOG-RELATED"/>
    <property type="match status" value="1"/>
</dbReference>
<protein>
    <submittedName>
        <fullName evidence="3">Ankyrin and het domain protein</fullName>
    </submittedName>
</protein>
<dbReference type="Proteomes" id="UP000652219">
    <property type="component" value="Unassembled WGS sequence"/>
</dbReference>
<keyword evidence="1" id="KW-0812">Transmembrane</keyword>
<reference evidence="3 4" key="1">
    <citation type="journal article" date="2020" name="Phytopathology">
        <title>Genome Sequence Resources of Colletotrichum truncatum, C. plurivorum, C. musicola, and C. sojae: Four Species Pathogenic to Soybean (Glycine max).</title>
        <authorList>
            <person name="Rogerio F."/>
            <person name="Boufleur T.R."/>
            <person name="Ciampi-Guillardi M."/>
            <person name="Sukno S.A."/>
            <person name="Thon M.R."/>
            <person name="Massola Junior N.S."/>
            <person name="Baroncelli R."/>
        </authorList>
    </citation>
    <scope>NUCLEOTIDE SEQUENCE [LARGE SCALE GENOMIC DNA]</scope>
    <source>
        <strain evidence="3 4">LFN0009</strain>
    </source>
</reference>
<dbReference type="Pfam" id="PF26639">
    <property type="entry name" value="Het-6_barrel"/>
    <property type="match status" value="1"/>
</dbReference>
<evidence type="ECO:0000259" key="2">
    <source>
        <dbReference type="Pfam" id="PF06985"/>
    </source>
</evidence>
<dbReference type="PANTHER" id="PTHR24148:SF64">
    <property type="entry name" value="HETEROKARYON INCOMPATIBILITY DOMAIN-CONTAINING PROTEIN"/>
    <property type="match status" value="1"/>
</dbReference>
<organism evidence="3 4">
    <name type="scientific">Colletotrichum sojae</name>
    <dbReference type="NCBI Taxonomy" id="2175907"/>
    <lineage>
        <taxon>Eukaryota</taxon>
        <taxon>Fungi</taxon>
        <taxon>Dikarya</taxon>
        <taxon>Ascomycota</taxon>
        <taxon>Pezizomycotina</taxon>
        <taxon>Sordariomycetes</taxon>
        <taxon>Hypocreomycetidae</taxon>
        <taxon>Glomerellales</taxon>
        <taxon>Glomerellaceae</taxon>
        <taxon>Colletotrichum</taxon>
        <taxon>Colletotrichum orchidearum species complex</taxon>
    </lineage>
</organism>
<keyword evidence="4" id="KW-1185">Reference proteome</keyword>
<keyword evidence="1" id="KW-0472">Membrane</keyword>
<comment type="caution">
    <text evidence="3">The sequence shown here is derived from an EMBL/GenBank/DDBJ whole genome shotgun (WGS) entry which is preliminary data.</text>
</comment>
<dbReference type="EMBL" id="WIGN01000364">
    <property type="protein sequence ID" value="KAF6796938.1"/>
    <property type="molecule type" value="Genomic_DNA"/>
</dbReference>
<dbReference type="Pfam" id="PF06985">
    <property type="entry name" value="HET"/>
    <property type="match status" value="1"/>
</dbReference>
<keyword evidence="1" id="KW-1133">Transmembrane helix</keyword>
<proteinExistence type="predicted"/>
<feature type="transmembrane region" description="Helical" evidence="1">
    <location>
        <begin position="674"/>
        <end position="695"/>
    </location>
</feature>